<feature type="active site" description="Proton donor" evidence="7">
    <location>
        <position position="105"/>
    </location>
</feature>
<gene>
    <name evidence="7" type="primary">ribH</name>
    <name evidence="8" type="ORF">DCO16_01280</name>
</gene>
<dbReference type="EC" id="2.5.1.78" evidence="3 7"/>
<sequence>MNTSASTSDNLPTNEDSVGVLAADFNGEDLRIGIVQGRFNETYCVALTTACIEELIKLGVSQADIKLVTVPGALEIPFALQKLAETDEFDGLVALGAVIRGETYHFELVSNESAAGITRVCLESGLPIANGVLTCDTDEQAEARVQIKGADCARAVVEMANLALALTPEIDFEIHPNEAQ</sequence>
<evidence type="ECO:0000313" key="8">
    <source>
        <dbReference type="EMBL" id="QKM61830.1"/>
    </source>
</evidence>
<keyword evidence="5 7" id="KW-0808">Transferase</keyword>
<name>A0A6M9PGB2_9BURK</name>
<accession>A0A6M9PGB2</accession>
<dbReference type="InterPro" id="IPR036467">
    <property type="entry name" value="LS/RS_sf"/>
</dbReference>
<dbReference type="EMBL" id="CP028941">
    <property type="protein sequence ID" value="QKM61830.1"/>
    <property type="molecule type" value="Genomic_DNA"/>
</dbReference>
<feature type="binding site" evidence="7">
    <location>
        <begin position="102"/>
        <end position="103"/>
    </location>
    <ligand>
        <name>(2S)-2-hydroxy-3-oxobutyl phosphate</name>
        <dbReference type="ChEBI" id="CHEBI:58830"/>
    </ligand>
</feature>
<reference evidence="8 9" key="1">
    <citation type="submission" date="2018-04" db="EMBL/GenBank/DDBJ databases">
        <title>Polynucleobacter sp. LimPoW16 genome.</title>
        <authorList>
            <person name="Hahn M.W."/>
        </authorList>
    </citation>
    <scope>NUCLEOTIDE SEQUENCE [LARGE SCALE GENOMIC DNA]</scope>
    <source>
        <strain evidence="8 9">LimPoW16</strain>
    </source>
</reference>
<dbReference type="PANTHER" id="PTHR21058">
    <property type="entry name" value="6,7-DIMETHYL-8-RIBITYLLUMAZINE SYNTHASE DMRL SYNTHASE LUMAZINE SYNTHASE"/>
    <property type="match status" value="1"/>
</dbReference>
<comment type="catalytic activity">
    <reaction evidence="6 7">
        <text>(2S)-2-hydroxy-3-oxobutyl phosphate + 5-amino-6-(D-ribitylamino)uracil = 6,7-dimethyl-8-(1-D-ribityl)lumazine + phosphate + 2 H2O + H(+)</text>
        <dbReference type="Rhea" id="RHEA:26152"/>
        <dbReference type="ChEBI" id="CHEBI:15377"/>
        <dbReference type="ChEBI" id="CHEBI:15378"/>
        <dbReference type="ChEBI" id="CHEBI:15934"/>
        <dbReference type="ChEBI" id="CHEBI:43474"/>
        <dbReference type="ChEBI" id="CHEBI:58201"/>
        <dbReference type="ChEBI" id="CHEBI:58830"/>
        <dbReference type="EC" id="2.5.1.78"/>
    </reaction>
</comment>
<feature type="binding site" evidence="7">
    <location>
        <position position="144"/>
    </location>
    <ligand>
        <name>(2S)-2-hydroxy-3-oxobutyl phosphate</name>
        <dbReference type="ChEBI" id="CHEBI:58830"/>
    </ligand>
</feature>
<dbReference type="PANTHER" id="PTHR21058:SF0">
    <property type="entry name" value="6,7-DIMETHYL-8-RIBITYLLUMAZINE SYNTHASE"/>
    <property type="match status" value="1"/>
</dbReference>
<organism evidence="8 9">
    <name type="scientific">Polynucleobacter antarcticus</name>
    <dbReference type="NCBI Taxonomy" id="1743162"/>
    <lineage>
        <taxon>Bacteria</taxon>
        <taxon>Pseudomonadati</taxon>
        <taxon>Pseudomonadota</taxon>
        <taxon>Betaproteobacteria</taxon>
        <taxon>Burkholderiales</taxon>
        <taxon>Burkholderiaceae</taxon>
        <taxon>Polynucleobacter</taxon>
    </lineage>
</organism>
<evidence type="ECO:0000256" key="6">
    <source>
        <dbReference type="ARBA" id="ARBA00048785"/>
    </source>
</evidence>
<dbReference type="InterPro" id="IPR002180">
    <property type="entry name" value="LS/RS"/>
</dbReference>
<evidence type="ECO:0000256" key="1">
    <source>
        <dbReference type="ARBA" id="ARBA00004917"/>
    </source>
</evidence>
<evidence type="ECO:0000256" key="5">
    <source>
        <dbReference type="ARBA" id="ARBA00022679"/>
    </source>
</evidence>
<dbReference type="Gene3D" id="3.40.50.960">
    <property type="entry name" value="Lumazine/riboflavin synthase"/>
    <property type="match status" value="1"/>
</dbReference>
<dbReference type="GO" id="GO:0000906">
    <property type="term" value="F:6,7-dimethyl-8-ribityllumazine synthase activity"/>
    <property type="evidence" value="ECO:0007669"/>
    <property type="project" value="UniProtKB-UniRule"/>
</dbReference>
<evidence type="ECO:0000256" key="7">
    <source>
        <dbReference type="HAMAP-Rule" id="MF_00178"/>
    </source>
</evidence>
<dbReference type="InterPro" id="IPR034964">
    <property type="entry name" value="LS"/>
</dbReference>
<dbReference type="GO" id="GO:0009349">
    <property type="term" value="C:riboflavin synthase complex"/>
    <property type="evidence" value="ECO:0007669"/>
    <property type="project" value="UniProtKB-UniRule"/>
</dbReference>
<feature type="binding site" evidence="7">
    <location>
        <begin position="97"/>
        <end position="99"/>
    </location>
    <ligand>
        <name>5-amino-6-(D-ribitylamino)uracil</name>
        <dbReference type="ChEBI" id="CHEBI:15934"/>
    </ligand>
</feature>
<feature type="binding site" evidence="7">
    <location>
        <position position="39"/>
    </location>
    <ligand>
        <name>5-amino-6-(D-ribitylamino)uracil</name>
        <dbReference type="ChEBI" id="CHEBI:15934"/>
    </ligand>
</feature>
<dbReference type="RefSeq" id="WP_173941985.1">
    <property type="nucleotide sequence ID" value="NZ_CBCSCD010000002.1"/>
</dbReference>
<feature type="binding site" evidence="7">
    <location>
        <position position="130"/>
    </location>
    <ligand>
        <name>5-amino-6-(D-ribitylamino)uracil</name>
        <dbReference type="ChEBI" id="CHEBI:15934"/>
    </ligand>
</feature>
<dbReference type="NCBIfam" id="TIGR00114">
    <property type="entry name" value="lumazine-synth"/>
    <property type="match status" value="1"/>
</dbReference>
<feature type="binding site" evidence="7">
    <location>
        <begin position="73"/>
        <end position="75"/>
    </location>
    <ligand>
        <name>5-amino-6-(D-ribitylamino)uracil</name>
        <dbReference type="ChEBI" id="CHEBI:15934"/>
    </ligand>
</feature>
<evidence type="ECO:0000256" key="3">
    <source>
        <dbReference type="ARBA" id="ARBA00012664"/>
    </source>
</evidence>
<dbReference type="UniPathway" id="UPA00275">
    <property type="reaction ID" value="UER00404"/>
</dbReference>
<dbReference type="GO" id="GO:0009231">
    <property type="term" value="P:riboflavin biosynthetic process"/>
    <property type="evidence" value="ECO:0007669"/>
    <property type="project" value="UniProtKB-UniRule"/>
</dbReference>
<keyword evidence="4 7" id="KW-0686">Riboflavin biosynthesis</keyword>
<evidence type="ECO:0000313" key="9">
    <source>
        <dbReference type="Proteomes" id="UP000500806"/>
    </source>
</evidence>
<dbReference type="CDD" id="cd09209">
    <property type="entry name" value="Lumazine_synthase-I"/>
    <property type="match status" value="1"/>
</dbReference>
<keyword evidence="9" id="KW-1185">Reference proteome</keyword>
<dbReference type="SUPFAM" id="SSF52121">
    <property type="entry name" value="Lumazine synthase"/>
    <property type="match status" value="1"/>
</dbReference>
<proteinExistence type="inferred from homology"/>
<dbReference type="Pfam" id="PF00885">
    <property type="entry name" value="DMRL_synthase"/>
    <property type="match status" value="1"/>
</dbReference>
<dbReference type="AlphaFoldDB" id="A0A6M9PGB2"/>
<comment type="pathway">
    <text evidence="1 7">Cofactor biosynthesis; riboflavin biosynthesis; riboflavin from 2-hydroxy-3-oxobutyl phosphate and 5-amino-6-(D-ribitylamino)uracil: step 1/2.</text>
</comment>
<dbReference type="Proteomes" id="UP000500806">
    <property type="component" value="Chromosome"/>
</dbReference>
<evidence type="ECO:0000256" key="4">
    <source>
        <dbReference type="ARBA" id="ARBA00022619"/>
    </source>
</evidence>
<comment type="function">
    <text evidence="7">Catalyzes the formation of 6,7-dimethyl-8-ribityllumazine by condensation of 5-amino-6-(D-ribitylamino)uracil with 3,4-dihydroxy-2-butanone 4-phosphate. This is the penultimate step in the biosynthesis of riboflavin.</text>
</comment>
<dbReference type="HAMAP" id="MF_00178">
    <property type="entry name" value="Lumazine_synth"/>
    <property type="match status" value="1"/>
</dbReference>
<dbReference type="KEGG" id="pani:DCO16_01280"/>
<evidence type="ECO:0000256" key="2">
    <source>
        <dbReference type="ARBA" id="ARBA00007424"/>
    </source>
</evidence>
<dbReference type="GO" id="GO:0005829">
    <property type="term" value="C:cytosol"/>
    <property type="evidence" value="ECO:0007669"/>
    <property type="project" value="TreeGrafter"/>
</dbReference>
<comment type="similarity">
    <text evidence="2 7">Belongs to the DMRL synthase family.</text>
</comment>
<protein>
    <recommendedName>
        <fullName evidence="3 7">6,7-dimethyl-8-ribityllumazine synthase</fullName>
        <shortName evidence="7">DMRL synthase</shortName>
        <shortName evidence="7">LS</shortName>
        <shortName evidence="7">Lumazine synthase</shortName>
        <ecNumber evidence="3 7">2.5.1.78</ecNumber>
    </recommendedName>
</protein>